<feature type="domain" description="Pyrrolo-quinoline quinone repeat" evidence="2">
    <location>
        <begin position="621"/>
        <end position="971"/>
    </location>
</feature>
<organism evidence="3">
    <name type="scientific">Anopheles atroparvus</name>
    <name type="common">European mosquito</name>
    <dbReference type="NCBI Taxonomy" id="41427"/>
    <lineage>
        <taxon>Eukaryota</taxon>
        <taxon>Metazoa</taxon>
        <taxon>Ecdysozoa</taxon>
        <taxon>Arthropoda</taxon>
        <taxon>Hexapoda</taxon>
        <taxon>Insecta</taxon>
        <taxon>Pterygota</taxon>
        <taxon>Neoptera</taxon>
        <taxon>Endopterygota</taxon>
        <taxon>Diptera</taxon>
        <taxon>Nematocera</taxon>
        <taxon>Culicoidea</taxon>
        <taxon>Culicidae</taxon>
        <taxon>Anophelinae</taxon>
        <taxon>Anopheles</taxon>
    </lineage>
</organism>
<dbReference type="GO" id="GO:0043041">
    <property type="term" value="P:amino acid activation for nonribosomal peptide biosynthetic process"/>
    <property type="evidence" value="ECO:0007669"/>
    <property type="project" value="TreeGrafter"/>
</dbReference>
<dbReference type="PANTHER" id="PTHR44394:SF1">
    <property type="entry name" value="BETA-ALANINE-ACTIVATING ENZYME"/>
    <property type="match status" value="1"/>
</dbReference>
<evidence type="ECO:0000313" key="3">
    <source>
        <dbReference type="EnsemblMetazoa" id="AATE020895-PA.1"/>
    </source>
</evidence>
<feature type="domain" description="AMP-dependent synthetase/ligase" evidence="1">
    <location>
        <begin position="27"/>
        <end position="343"/>
    </location>
</feature>
<evidence type="ECO:0000259" key="2">
    <source>
        <dbReference type="Pfam" id="PF13570"/>
    </source>
</evidence>
<dbReference type="SMART" id="SM00564">
    <property type="entry name" value="PQQ"/>
    <property type="match status" value="2"/>
</dbReference>
<dbReference type="Gene3D" id="3.40.50.12780">
    <property type="entry name" value="N-terminal domain of ligase-like"/>
    <property type="match status" value="1"/>
</dbReference>
<evidence type="ECO:0000259" key="1">
    <source>
        <dbReference type="Pfam" id="PF00501"/>
    </source>
</evidence>
<dbReference type="InterPro" id="IPR011047">
    <property type="entry name" value="Quinoprotein_ADH-like_sf"/>
</dbReference>
<dbReference type="Pfam" id="PF00501">
    <property type="entry name" value="AMP-binding"/>
    <property type="match status" value="1"/>
</dbReference>
<protein>
    <submittedName>
        <fullName evidence="3">Uncharacterized protein</fullName>
    </submittedName>
</protein>
<name>A0A182JML4_ANOAO</name>
<dbReference type="InterPro" id="IPR018391">
    <property type="entry name" value="PQQ_b-propeller_rpt"/>
</dbReference>
<accession>A0A182JML4</accession>
<dbReference type="PANTHER" id="PTHR44394">
    <property type="entry name" value="BETA-ALANINE-ACTIVATING ENZYME"/>
    <property type="match status" value="1"/>
</dbReference>
<dbReference type="InterPro" id="IPR015943">
    <property type="entry name" value="WD40/YVTN_repeat-like_dom_sf"/>
</dbReference>
<dbReference type="InterPro" id="IPR042099">
    <property type="entry name" value="ANL_N_sf"/>
</dbReference>
<dbReference type="STRING" id="41427.A0A182JML4"/>
<dbReference type="InterPro" id="IPR002372">
    <property type="entry name" value="PQQ_rpt_dom"/>
</dbReference>
<dbReference type="Gene3D" id="3.30.300.30">
    <property type="match status" value="1"/>
</dbReference>
<dbReference type="SUPFAM" id="SSF56801">
    <property type="entry name" value="Acetyl-CoA synthetase-like"/>
    <property type="match status" value="1"/>
</dbReference>
<proteinExistence type="predicted"/>
<dbReference type="InterPro" id="IPR000873">
    <property type="entry name" value="AMP-dep_synth/lig_dom"/>
</dbReference>
<dbReference type="InterPro" id="IPR052091">
    <property type="entry name" value="Beta-ala_Activ/Resist"/>
</dbReference>
<dbReference type="AlphaFoldDB" id="A0A182JML4"/>
<dbReference type="InterPro" id="IPR045851">
    <property type="entry name" value="AMP-bd_C_sf"/>
</dbReference>
<dbReference type="Gene3D" id="2.130.10.10">
    <property type="entry name" value="YVTN repeat-like/Quinoprotein amine dehydrogenase"/>
    <property type="match status" value="2"/>
</dbReference>
<dbReference type="EnsemblMetazoa" id="AATE020895-RA">
    <property type="protein sequence ID" value="AATE020895-PA.1"/>
    <property type="gene ID" value="AATE020895"/>
</dbReference>
<dbReference type="Pfam" id="PF13570">
    <property type="entry name" value="Beta-prop_ACSF4"/>
    <property type="match status" value="1"/>
</dbReference>
<sequence>MDLLDSTVFFKFKNRSALKFYDSRCRLIEVNYGQLWQDMQKIASSLQGQQIEGQMIGVLLPHCPALIAVIGGIIISGNSFICFNDTGHSDYSSLKRNKECTAFLLPDRGSYDECDGLQLLVGMQIASMHIVLIVGPSTQASNKDIAFCVRTSGSTGAPKTVAVPKSCIMPNVLTLGTQFKLCERDVIFVCSPPTFDPFVIDILLGLRVGATLMLVENEIRLSPNRLTNVLFPGVTFMQITPSLFTRWSSQVIAETILAPHSSLRILVLGGEKFPRLPVPPDSRTDIYNIYGITEISCWSMMEQVTYDNRSDVPLGTALDSSLIFELRCVENDQQLAEKNETGSIIGHLFIGSRTRKCIVLEDMASITSEKPLFRSTGDVVELTTDNQYFYRGRCERIIKRFGCRVSLHLLEETVLSHEAIEQSAACVIGDDVRLVLFFKSSDRHACIEATLWNYLRAKLPAEKLPDEIYRTEEIPLSSHGKISNDGLLKLYDQCKRRQSFERFTSVGFFRAELLAMGILHHSVPENDDTKRRKLGSFTDHGGTSIAALRLHATMEKAHGAVLPDLLTYLLDSTVSLEEVFKYLELNDKTNSLAGEQSSNKEQFTDLIGDGDKFTIVCRYDMGKCIDARPTVVFCKDFGHILSIGSHSGLLLTIGVESNDTISRLSLPDRIECPASFFTLYKSETIHGVVGCYDGYLYCFNPLNGRIIWKYNAGGMIKCCPLVVPETNVIIFGSYGSSHNLHCLRGSVGGTAKWKLKIGTKPIYAQPIAFSSDGTGCVCVATLDGTIASVSVATGKIVWSSVVLRIVPIFTTPAYFDEYGKVIVCRVDGAMSVHEIVKGKETSSIRLPGNVFSSFEIFRRSTNRINLLVGCYDRSVHSVEYLPQQRDALERKWKVDMQSQIYATPVIVGHYMVVCTTSGCINLVNLVNEDTQGGGSVKIVSTLQMNGELFAAPVAHGKVVFVGCRDNFLYKIFLKV</sequence>
<reference evidence="3" key="1">
    <citation type="submission" date="2022-08" db="UniProtKB">
        <authorList>
            <consortium name="EnsemblMetazoa"/>
        </authorList>
    </citation>
    <scope>IDENTIFICATION</scope>
    <source>
        <strain evidence="3">EBRO</strain>
    </source>
</reference>
<dbReference type="SUPFAM" id="SSF50998">
    <property type="entry name" value="Quinoprotein alcohol dehydrogenase-like"/>
    <property type="match status" value="2"/>
</dbReference>
<dbReference type="VEuPathDB" id="VectorBase:AATE020895"/>